<comment type="caution">
    <text evidence="2">The sequence shown here is derived from an EMBL/GenBank/DDBJ whole genome shotgun (WGS) entry which is preliminary data.</text>
</comment>
<evidence type="ECO:0000313" key="2">
    <source>
        <dbReference type="EMBL" id="MBB6395040.1"/>
    </source>
</evidence>
<evidence type="ECO:0000313" key="3">
    <source>
        <dbReference type="Proteomes" id="UP000546324"/>
    </source>
</evidence>
<evidence type="ECO:0000256" key="1">
    <source>
        <dbReference type="SAM" id="MobiDB-lite"/>
    </source>
</evidence>
<reference evidence="2 3" key="1">
    <citation type="submission" date="2020-08" db="EMBL/GenBank/DDBJ databases">
        <title>Sequencing the genomes of 1000 actinobacteria strains.</title>
        <authorList>
            <person name="Klenk H.-P."/>
        </authorList>
    </citation>
    <scope>NUCLEOTIDE SEQUENCE [LARGE SCALE GENOMIC DNA]</scope>
    <source>
        <strain evidence="2 3">DSM 43675</strain>
    </source>
</reference>
<keyword evidence="3" id="KW-1185">Reference proteome</keyword>
<organism evidence="2 3">
    <name type="scientific">Actinomadura coerulea</name>
    <dbReference type="NCBI Taxonomy" id="46159"/>
    <lineage>
        <taxon>Bacteria</taxon>
        <taxon>Bacillati</taxon>
        <taxon>Actinomycetota</taxon>
        <taxon>Actinomycetes</taxon>
        <taxon>Streptosporangiales</taxon>
        <taxon>Thermomonosporaceae</taxon>
        <taxon>Actinomadura</taxon>
    </lineage>
</organism>
<dbReference type="AlphaFoldDB" id="A0A7X0KY53"/>
<dbReference type="RefSeq" id="WP_185024605.1">
    <property type="nucleotide sequence ID" value="NZ_JACHMQ010000001.1"/>
</dbReference>
<dbReference type="Proteomes" id="UP000546324">
    <property type="component" value="Unassembled WGS sequence"/>
</dbReference>
<gene>
    <name evidence="2" type="ORF">BKA00_001954</name>
</gene>
<proteinExistence type="predicted"/>
<feature type="compositionally biased region" description="Basic and acidic residues" evidence="1">
    <location>
        <begin position="1"/>
        <end position="10"/>
    </location>
</feature>
<feature type="compositionally biased region" description="Basic and acidic residues" evidence="1">
    <location>
        <begin position="26"/>
        <end position="48"/>
    </location>
</feature>
<protein>
    <submittedName>
        <fullName evidence="2">Uncharacterized protein</fullName>
    </submittedName>
</protein>
<dbReference type="EMBL" id="JACHMQ010000001">
    <property type="protein sequence ID" value="MBB6395040.1"/>
    <property type="molecule type" value="Genomic_DNA"/>
</dbReference>
<feature type="region of interest" description="Disordered" evidence="1">
    <location>
        <begin position="1"/>
        <end position="65"/>
    </location>
</feature>
<sequence length="65" mass="7383">MKDDRAEGTHNPKPGRQTVDRSAAVLRRERGYSVNDEERPAGRREPPHRPAPPPVLTCACPDRRR</sequence>
<accession>A0A7X0KY53</accession>
<name>A0A7X0KY53_9ACTN</name>